<dbReference type="SUPFAM" id="SSF103481">
    <property type="entry name" value="Multidrug resistance efflux transporter EmrE"/>
    <property type="match status" value="1"/>
</dbReference>
<accession>A0A399EQ41</accession>
<dbReference type="Pfam" id="PF00893">
    <property type="entry name" value="Multi_Drug_Res"/>
    <property type="match status" value="1"/>
</dbReference>
<dbReference type="InterPro" id="IPR037185">
    <property type="entry name" value="EmrE-like"/>
</dbReference>
<evidence type="ECO:0000256" key="4">
    <source>
        <dbReference type="ARBA" id="ARBA00022692"/>
    </source>
</evidence>
<feature type="transmembrane region" description="Helical" evidence="8">
    <location>
        <begin position="57"/>
        <end position="78"/>
    </location>
</feature>
<evidence type="ECO:0000256" key="5">
    <source>
        <dbReference type="ARBA" id="ARBA00022989"/>
    </source>
</evidence>
<reference evidence="9 10" key="1">
    <citation type="submission" date="2018-08" db="EMBL/GenBank/DDBJ databases">
        <title>Meiothermus terrae DSM 26712 genome sequencing project.</title>
        <authorList>
            <person name="Da Costa M.S."/>
            <person name="Albuquerque L."/>
            <person name="Raposo P."/>
            <person name="Froufe H.J.C."/>
            <person name="Barroso C.S."/>
            <person name="Egas C."/>
        </authorList>
    </citation>
    <scope>NUCLEOTIDE SEQUENCE [LARGE SCALE GENOMIC DNA]</scope>
    <source>
        <strain evidence="9 10">DSM 26712</strain>
    </source>
</reference>
<dbReference type="InterPro" id="IPR000390">
    <property type="entry name" value="Small_drug/metabolite_transptr"/>
</dbReference>
<evidence type="ECO:0000313" key="9">
    <source>
        <dbReference type="EMBL" id="RIH85610.1"/>
    </source>
</evidence>
<dbReference type="FunFam" id="1.10.3730.20:FF:000001">
    <property type="entry name" value="Quaternary ammonium compound resistance transporter SugE"/>
    <property type="match status" value="1"/>
</dbReference>
<evidence type="ECO:0000256" key="3">
    <source>
        <dbReference type="ARBA" id="ARBA00022475"/>
    </source>
</evidence>
<dbReference type="PANTHER" id="PTHR30561:SF0">
    <property type="entry name" value="GUANIDINIUM EXPORTER"/>
    <property type="match status" value="1"/>
</dbReference>
<comment type="caution">
    <text evidence="9">The sequence shown here is derived from an EMBL/GenBank/DDBJ whole genome shotgun (WGS) entry which is preliminary data.</text>
</comment>
<organism evidence="9 10">
    <name type="scientific">Calidithermus terrae</name>
    <dbReference type="NCBI Taxonomy" id="1408545"/>
    <lineage>
        <taxon>Bacteria</taxon>
        <taxon>Thermotogati</taxon>
        <taxon>Deinococcota</taxon>
        <taxon>Deinococci</taxon>
        <taxon>Thermales</taxon>
        <taxon>Thermaceae</taxon>
        <taxon>Calidithermus</taxon>
    </lineage>
</organism>
<sequence length="108" mass="11155">MAWILLVIAGLLEVAWAIGLKYTEGFTRPVPSVLTGAAIVGSMYLLSVAARTIPIGTAYAVWVGIGALGAAVLGVLLFKEPLSLARGLFLAMLLASIIGLKLTSGESQ</sequence>
<evidence type="ECO:0000256" key="6">
    <source>
        <dbReference type="ARBA" id="ARBA00023136"/>
    </source>
</evidence>
<dbReference type="GO" id="GO:0005886">
    <property type="term" value="C:plasma membrane"/>
    <property type="evidence" value="ECO:0007669"/>
    <property type="project" value="UniProtKB-SubCell"/>
</dbReference>
<keyword evidence="2" id="KW-0813">Transport</keyword>
<dbReference type="OrthoDB" id="21828at2"/>
<gene>
    <name evidence="9" type="primary">sugE</name>
    <name evidence="9" type="ORF">Mterra_01657</name>
</gene>
<keyword evidence="6 8" id="KW-0472">Membrane</keyword>
<proteinExistence type="inferred from homology"/>
<evidence type="ECO:0000256" key="8">
    <source>
        <dbReference type="SAM" id="Phobius"/>
    </source>
</evidence>
<feature type="transmembrane region" description="Helical" evidence="8">
    <location>
        <begin position="84"/>
        <end position="103"/>
    </location>
</feature>
<comment type="subcellular location">
    <subcellularLocation>
        <location evidence="1 7">Cell membrane</location>
        <topology evidence="1 7">Multi-pass membrane protein</topology>
    </subcellularLocation>
</comment>
<feature type="transmembrane region" description="Helical" evidence="8">
    <location>
        <begin position="33"/>
        <end position="50"/>
    </location>
</feature>
<dbReference type="Gene3D" id="1.10.3730.20">
    <property type="match status" value="1"/>
</dbReference>
<dbReference type="PANTHER" id="PTHR30561">
    <property type="entry name" value="SMR FAMILY PROTON-DEPENDENT DRUG EFFLUX TRANSPORTER SUGE"/>
    <property type="match status" value="1"/>
</dbReference>
<dbReference type="AlphaFoldDB" id="A0A399EQ41"/>
<dbReference type="InterPro" id="IPR045324">
    <property type="entry name" value="Small_multidrug_res"/>
</dbReference>
<keyword evidence="10" id="KW-1185">Reference proteome</keyword>
<evidence type="ECO:0000256" key="7">
    <source>
        <dbReference type="RuleBase" id="RU003942"/>
    </source>
</evidence>
<dbReference type="RefSeq" id="WP_027892771.1">
    <property type="nucleotide sequence ID" value="NZ_QXDL01000056.1"/>
</dbReference>
<dbReference type="EMBL" id="QXDL01000056">
    <property type="protein sequence ID" value="RIH85610.1"/>
    <property type="molecule type" value="Genomic_DNA"/>
</dbReference>
<keyword evidence="3" id="KW-1003">Cell membrane</keyword>
<name>A0A399EQ41_9DEIN</name>
<dbReference type="NCBIfam" id="NF008512">
    <property type="entry name" value="PRK11431.1"/>
    <property type="match status" value="1"/>
</dbReference>
<comment type="similarity">
    <text evidence="7">Belongs to the drug/metabolite transporter (DMT) superfamily. Small multidrug resistance (SMR) (TC 2.A.7.1) family.</text>
</comment>
<keyword evidence="4 7" id="KW-0812">Transmembrane</keyword>
<evidence type="ECO:0000313" key="10">
    <source>
        <dbReference type="Proteomes" id="UP000265715"/>
    </source>
</evidence>
<dbReference type="Proteomes" id="UP000265715">
    <property type="component" value="Unassembled WGS sequence"/>
</dbReference>
<evidence type="ECO:0000256" key="1">
    <source>
        <dbReference type="ARBA" id="ARBA00004651"/>
    </source>
</evidence>
<evidence type="ECO:0000256" key="2">
    <source>
        <dbReference type="ARBA" id="ARBA00022448"/>
    </source>
</evidence>
<protein>
    <submittedName>
        <fullName evidence="9">Quaternary ammonium compound-resistance protein SugE</fullName>
    </submittedName>
</protein>
<keyword evidence="5 8" id="KW-1133">Transmembrane helix</keyword>
<dbReference type="GO" id="GO:0022857">
    <property type="term" value="F:transmembrane transporter activity"/>
    <property type="evidence" value="ECO:0007669"/>
    <property type="project" value="InterPro"/>
</dbReference>